<evidence type="ECO:0000313" key="2">
    <source>
        <dbReference type="EMBL" id="PXX42798.1"/>
    </source>
</evidence>
<keyword evidence="3" id="KW-1185">Reference proteome</keyword>
<keyword evidence="1" id="KW-0812">Transmembrane</keyword>
<reference evidence="2 3" key="1">
    <citation type="submission" date="2018-05" db="EMBL/GenBank/DDBJ databases">
        <title>Genomic Encyclopedia of Type Strains, Phase IV (KMG-IV): sequencing the most valuable type-strain genomes for metagenomic binning, comparative biology and taxonomic classification.</title>
        <authorList>
            <person name="Goeker M."/>
        </authorList>
    </citation>
    <scope>NUCLEOTIDE SEQUENCE [LARGE SCALE GENOMIC DNA]</scope>
    <source>
        <strain evidence="2 3">DSM 25134</strain>
    </source>
</reference>
<sequence length="354" mass="39561">MERLFLSPGLVLFFVGIVSVVVNRIFFYSEFQSVHYIYLFGCVAFSLLYGYVRCLHFFSGFKLSTSIEPPLVNKNLIKLYKIISIVGAVIGVAVIVKFGVLGGGGIVYNLRYRHTYEGSGNYGASYCAVFALVVSLLSILQKKIKDSFFYFIAFLIPSISIGERTSILFGVCAILYVSISCGYARFKHLLFAGLFFIALAVLMAFSAGKDQSNGMFFLLPYFSYGISAFDANILANPSISCLGIVFGSFAKVLPLHECVSPISIDDGEFNVFTYLAEPYLWFGMWGVFFAMSFMGLFYGFLKGLESRSSYFVIVNATLIFSVFMIFYAWLFNLVTPLYVALTCIPLYWVNENDG</sequence>
<dbReference type="AlphaFoldDB" id="A0A318JR64"/>
<feature type="transmembrane region" description="Helical" evidence="1">
    <location>
        <begin position="79"/>
        <end position="110"/>
    </location>
</feature>
<feature type="transmembrane region" description="Helical" evidence="1">
    <location>
        <begin position="279"/>
        <end position="298"/>
    </location>
</feature>
<keyword evidence="1" id="KW-1133">Transmembrane helix</keyword>
<organism evidence="2 3">
    <name type="scientific">Aquitalea magnusonii</name>
    <dbReference type="NCBI Taxonomy" id="332411"/>
    <lineage>
        <taxon>Bacteria</taxon>
        <taxon>Pseudomonadati</taxon>
        <taxon>Pseudomonadota</taxon>
        <taxon>Betaproteobacteria</taxon>
        <taxon>Neisseriales</taxon>
        <taxon>Chromobacteriaceae</taxon>
        <taxon>Aquitalea</taxon>
    </lineage>
</organism>
<evidence type="ECO:0000313" key="3">
    <source>
        <dbReference type="Proteomes" id="UP000248395"/>
    </source>
</evidence>
<feature type="transmembrane region" description="Helical" evidence="1">
    <location>
        <begin position="310"/>
        <end position="330"/>
    </location>
</feature>
<accession>A0A318JR64</accession>
<evidence type="ECO:0000256" key="1">
    <source>
        <dbReference type="SAM" id="Phobius"/>
    </source>
</evidence>
<name>A0A318JR64_9NEIS</name>
<feature type="transmembrane region" description="Helical" evidence="1">
    <location>
        <begin position="147"/>
        <end position="177"/>
    </location>
</feature>
<proteinExistence type="predicted"/>
<dbReference type="EMBL" id="QJKC01000017">
    <property type="protein sequence ID" value="PXX42798.1"/>
    <property type="molecule type" value="Genomic_DNA"/>
</dbReference>
<keyword evidence="1" id="KW-0472">Membrane</keyword>
<gene>
    <name evidence="2" type="ORF">DFR38_1175</name>
</gene>
<feature type="transmembrane region" description="Helical" evidence="1">
    <location>
        <begin position="6"/>
        <end position="26"/>
    </location>
</feature>
<comment type="caution">
    <text evidence="2">The sequence shown here is derived from an EMBL/GenBank/DDBJ whole genome shotgun (WGS) entry which is preliminary data.</text>
</comment>
<dbReference type="NCBIfam" id="TIGR04370">
    <property type="entry name" value="glyco_rpt_poly"/>
    <property type="match status" value="1"/>
</dbReference>
<feature type="transmembrane region" description="Helical" evidence="1">
    <location>
        <begin position="189"/>
        <end position="208"/>
    </location>
</feature>
<dbReference type="RefSeq" id="WP_110313638.1">
    <property type="nucleotide sequence ID" value="NZ_QJKC01000017.1"/>
</dbReference>
<feature type="transmembrane region" description="Helical" evidence="1">
    <location>
        <begin position="122"/>
        <end position="141"/>
    </location>
</feature>
<protein>
    <submittedName>
        <fullName evidence="2">Oligosaccharide repeat unit polymerase</fullName>
    </submittedName>
</protein>
<feature type="transmembrane region" description="Helical" evidence="1">
    <location>
        <begin position="38"/>
        <end position="59"/>
    </location>
</feature>
<dbReference type="Proteomes" id="UP000248395">
    <property type="component" value="Unassembled WGS sequence"/>
</dbReference>